<comment type="similarity">
    <text evidence="3">Belongs to the somatostatin family.</text>
</comment>
<evidence type="ECO:0000256" key="2">
    <source>
        <dbReference type="ARBA" id="ARBA00004613"/>
    </source>
</evidence>
<organism evidence="9 10">
    <name type="scientific">Scleropages formosus</name>
    <name type="common">Asian bonytongue</name>
    <name type="synonym">Osteoglossum formosum</name>
    <dbReference type="NCBI Taxonomy" id="113540"/>
    <lineage>
        <taxon>Eukaryota</taxon>
        <taxon>Metazoa</taxon>
        <taxon>Chordata</taxon>
        <taxon>Craniata</taxon>
        <taxon>Vertebrata</taxon>
        <taxon>Euteleostomi</taxon>
        <taxon>Actinopterygii</taxon>
        <taxon>Neopterygii</taxon>
        <taxon>Teleostei</taxon>
        <taxon>Osteoglossocephala</taxon>
        <taxon>Osteoglossomorpha</taxon>
        <taxon>Osteoglossiformes</taxon>
        <taxon>Osteoglossidae</taxon>
        <taxon>Scleropages</taxon>
    </lineage>
</organism>
<keyword evidence="7" id="KW-1015">Disulfide bond</keyword>
<comment type="function">
    <text evidence="1">Somatostatin inhibits the release of somatotropin.</text>
</comment>
<evidence type="ECO:0000256" key="5">
    <source>
        <dbReference type="ARBA" id="ARBA00022685"/>
    </source>
</evidence>
<keyword evidence="4" id="KW-0964">Secreted</keyword>
<dbReference type="GO" id="GO:0005615">
    <property type="term" value="C:extracellular space"/>
    <property type="evidence" value="ECO:0007669"/>
    <property type="project" value="TreeGrafter"/>
</dbReference>
<dbReference type="OrthoDB" id="9948948at2759"/>
<keyword evidence="5" id="KW-0165">Cleavage on pair of basic residues</keyword>
<dbReference type="Pfam" id="PF03002">
    <property type="entry name" value="Somatostatin"/>
    <property type="match status" value="1"/>
</dbReference>
<evidence type="ECO:0000256" key="1">
    <source>
        <dbReference type="ARBA" id="ARBA00003524"/>
    </source>
</evidence>
<dbReference type="InterPro" id="IPR018142">
    <property type="entry name" value="Somatostatin/Cortistatin_C"/>
</dbReference>
<evidence type="ECO:0000313" key="10">
    <source>
        <dbReference type="Proteomes" id="UP000694397"/>
    </source>
</evidence>
<dbReference type="GO" id="GO:0005179">
    <property type="term" value="F:hormone activity"/>
    <property type="evidence" value="ECO:0007669"/>
    <property type="project" value="UniProtKB-KW"/>
</dbReference>
<evidence type="ECO:0000256" key="3">
    <source>
        <dbReference type="ARBA" id="ARBA00008327"/>
    </source>
</evidence>
<comment type="subcellular location">
    <subcellularLocation>
        <location evidence="2">Secreted</location>
    </subcellularLocation>
</comment>
<evidence type="ECO:0000313" key="9">
    <source>
        <dbReference type="Ensembl" id="ENSSFOP00015035890.2"/>
    </source>
</evidence>
<evidence type="ECO:0000256" key="4">
    <source>
        <dbReference type="ARBA" id="ARBA00022525"/>
    </source>
</evidence>
<sequence length="105" mass="11751">GGCERRQHRAEQHAALVQGTRAAPSVTAVLLFRPCHRLSCPPAQDPSRTLLLKIVSDLLAKDADEVLPAAEELGLRREAVRQLQLSQRERKAGCRNFFWKTFTSC</sequence>
<accession>A0A8C9SLP4</accession>
<evidence type="ECO:0000256" key="6">
    <source>
        <dbReference type="ARBA" id="ARBA00022702"/>
    </source>
</evidence>
<reference evidence="9" key="3">
    <citation type="submission" date="2025-09" db="UniProtKB">
        <authorList>
            <consortium name="Ensembl"/>
        </authorList>
    </citation>
    <scope>IDENTIFICATION</scope>
</reference>
<protein>
    <recommendedName>
        <fullName evidence="8">Somatostatin/Cortistatin C-terminal domain-containing protein</fullName>
    </recommendedName>
</protein>
<evidence type="ECO:0000259" key="8">
    <source>
        <dbReference type="Pfam" id="PF03002"/>
    </source>
</evidence>
<dbReference type="InterPro" id="IPR004250">
    <property type="entry name" value="Somatostatin"/>
</dbReference>
<keyword evidence="10" id="KW-1185">Reference proteome</keyword>
<reference evidence="9 10" key="1">
    <citation type="submission" date="2019-04" db="EMBL/GenBank/DDBJ databases">
        <authorList>
            <consortium name="Wellcome Sanger Institute Data Sharing"/>
        </authorList>
    </citation>
    <scope>NUCLEOTIDE SEQUENCE [LARGE SCALE GENOMIC DNA]</scope>
</reference>
<proteinExistence type="inferred from homology"/>
<keyword evidence="6" id="KW-0372">Hormone</keyword>
<dbReference type="AlphaFoldDB" id="A0A8C9SLP4"/>
<dbReference type="GO" id="GO:0030334">
    <property type="term" value="P:regulation of cell migration"/>
    <property type="evidence" value="ECO:0007669"/>
    <property type="project" value="TreeGrafter"/>
</dbReference>
<dbReference type="Ensembl" id="ENSSFOT00015036280.2">
    <property type="protein sequence ID" value="ENSSFOP00015035890.2"/>
    <property type="gene ID" value="ENSSFOG00015022853.2"/>
</dbReference>
<dbReference type="PANTHER" id="PTHR10558">
    <property type="entry name" value="SOMATOSTATIN"/>
    <property type="match status" value="1"/>
</dbReference>
<name>A0A8C9SLP4_SCLFO</name>
<feature type="domain" description="Somatostatin/Cortistatin C-terminal" evidence="8">
    <location>
        <begin position="88"/>
        <end position="105"/>
    </location>
</feature>
<dbReference type="Proteomes" id="UP000694397">
    <property type="component" value="Chromosome 13"/>
</dbReference>
<evidence type="ECO:0000256" key="7">
    <source>
        <dbReference type="ARBA" id="ARBA00023157"/>
    </source>
</evidence>
<reference evidence="9" key="2">
    <citation type="submission" date="2025-08" db="UniProtKB">
        <authorList>
            <consortium name="Ensembl"/>
        </authorList>
    </citation>
    <scope>IDENTIFICATION</scope>
</reference>
<dbReference type="GeneTree" id="ENSGT01090000260185"/>